<evidence type="ECO:0000259" key="2">
    <source>
        <dbReference type="Pfam" id="PF09835"/>
    </source>
</evidence>
<dbReference type="AlphaFoldDB" id="A0A1B1N5U9"/>
<evidence type="ECO:0000313" key="3">
    <source>
        <dbReference type="EMBL" id="ANS76755.1"/>
    </source>
</evidence>
<dbReference type="InterPro" id="IPR018639">
    <property type="entry name" value="DUF2062"/>
</dbReference>
<keyword evidence="1" id="KW-1133">Transmembrane helix</keyword>
<accession>A0A1B1N5U9</accession>
<dbReference type="EMBL" id="CP014167">
    <property type="protein sequence ID" value="ANS76755.1"/>
    <property type="molecule type" value="Genomic_DNA"/>
</dbReference>
<gene>
    <name evidence="3" type="ORF">AWM70_21005</name>
</gene>
<keyword evidence="1" id="KW-0472">Membrane</keyword>
<dbReference type="RefSeq" id="WP_068699718.1">
    <property type="nucleotide sequence ID" value="NZ_CP014167.1"/>
</dbReference>
<keyword evidence="1" id="KW-0812">Transmembrane</keyword>
<dbReference type="KEGG" id="pyg:AWM70_21005"/>
<feature type="domain" description="DUF2062" evidence="2">
    <location>
        <begin position="13"/>
        <end position="164"/>
    </location>
</feature>
<feature type="transmembrane region" description="Helical" evidence="1">
    <location>
        <begin position="70"/>
        <end position="91"/>
    </location>
</feature>
<evidence type="ECO:0000313" key="4">
    <source>
        <dbReference type="Proteomes" id="UP000092573"/>
    </source>
</evidence>
<dbReference type="OrthoDB" id="2926024at2"/>
<keyword evidence="4" id="KW-1185">Reference proteome</keyword>
<reference evidence="3 4" key="1">
    <citation type="submission" date="2016-01" db="EMBL/GenBank/DDBJ databases">
        <title>Complete Genome Sequence of Paenibacillus yonginensis DCY84, a novel Plant Growth-Promoting Bacteria with Elicitation of Induced Systemic Resistance.</title>
        <authorList>
            <person name="Kim Y.J."/>
            <person name="Yang D.C."/>
            <person name="Sukweenadhi J."/>
        </authorList>
    </citation>
    <scope>NUCLEOTIDE SEQUENCE [LARGE SCALE GENOMIC DNA]</scope>
    <source>
        <strain evidence="3 4">DCY84</strain>
    </source>
</reference>
<evidence type="ECO:0000256" key="1">
    <source>
        <dbReference type="SAM" id="Phobius"/>
    </source>
</evidence>
<name>A0A1B1N5U9_9BACL</name>
<dbReference type="Pfam" id="PF09835">
    <property type="entry name" value="DUF2062"/>
    <property type="match status" value="1"/>
</dbReference>
<feature type="transmembrane region" description="Helical" evidence="1">
    <location>
        <begin position="132"/>
        <end position="153"/>
    </location>
</feature>
<dbReference type="Proteomes" id="UP000092573">
    <property type="component" value="Chromosome"/>
</dbReference>
<organism evidence="3 4">
    <name type="scientific">Paenibacillus yonginensis</name>
    <dbReference type="NCBI Taxonomy" id="1462996"/>
    <lineage>
        <taxon>Bacteria</taxon>
        <taxon>Bacillati</taxon>
        <taxon>Bacillota</taxon>
        <taxon>Bacilli</taxon>
        <taxon>Bacillales</taxon>
        <taxon>Paenibacillaceae</taxon>
        <taxon>Paenibacillus</taxon>
    </lineage>
</organism>
<protein>
    <submittedName>
        <fullName evidence="3">Group-specific protein</fullName>
    </submittedName>
</protein>
<feature type="transmembrane region" description="Helical" evidence="1">
    <location>
        <begin position="32"/>
        <end position="58"/>
    </location>
</feature>
<sequence length="180" mass="19994">MRNKRSFPNRLYRAFKLNFLRLFRTPGGVKKISLGFSIGFGLEMIVISSACLVYLIFYPAVKLAGGSVPAAIIGNVVGKLTFLPIILMPFAKKLGEWIYPSSSASGTIKEASIMDVFQGDFSAVKAVLHGGLHILIGMSIFGILSMVISYYVITFFHNRNHKRRQAKRRKRIVMSETASS</sequence>
<proteinExistence type="predicted"/>